<protein>
    <recommendedName>
        <fullName evidence="19">Myosin IXb</fullName>
    </recommendedName>
</protein>
<dbReference type="PROSITE" id="PS50200">
    <property type="entry name" value="RA"/>
    <property type="match status" value="1"/>
</dbReference>
<reference evidence="17" key="2">
    <citation type="submission" date="2025-09" db="UniProtKB">
        <authorList>
            <consortium name="Ensembl"/>
        </authorList>
    </citation>
    <scope>IDENTIFICATION</scope>
</reference>
<dbReference type="STRING" id="56723.ENSLBEP00000023063"/>
<evidence type="ECO:0000256" key="11">
    <source>
        <dbReference type="PROSITE-ProRule" id="PRU00782"/>
    </source>
</evidence>
<keyword evidence="6" id="KW-0862">Zinc</keyword>
<dbReference type="Pfam" id="PF00788">
    <property type="entry name" value="RA"/>
    <property type="match status" value="1"/>
</dbReference>
<accession>A0A3Q3FVZ2</accession>
<dbReference type="GO" id="GO:0005524">
    <property type="term" value="F:ATP binding"/>
    <property type="evidence" value="ECO:0007669"/>
    <property type="project" value="UniProtKB-UniRule"/>
</dbReference>
<dbReference type="GO" id="GO:0005884">
    <property type="term" value="C:actin filament"/>
    <property type="evidence" value="ECO:0007669"/>
    <property type="project" value="TreeGrafter"/>
</dbReference>
<dbReference type="GO" id="GO:0046872">
    <property type="term" value="F:metal ion binding"/>
    <property type="evidence" value="ECO:0007669"/>
    <property type="project" value="UniProtKB-KW"/>
</dbReference>
<keyword evidence="5 11" id="KW-0547">Nucleotide-binding</keyword>
<dbReference type="InterPro" id="IPR000159">
    <property type="entry name" value="RA_dom"/>
</dbReference>
<feature type="compositionally biased region" description="Basic and acidic residues" evidence="12">
    <location>
        <begin position="1027"/>
        <end position="1055"/>
    </location>
</feature>
<evidence type="ECO:0000259" key="15">
    <source>
        <dbReference type="PROSITE" id="PS50238"/>
    </source>
</evidence>
<proteinExistence type="inferred from homology"/>
<dbReference type="PROSITE" id="PS00479">
    <property type="entry name" value="ZF_DAG_PE_1"/>
    <property type="match status" value="1"/>
</dbReference>
<dbReference type="SMART" id="SM00314">
    <property type="entry name" value="RA"/>
    <property type="match status" value="1"/>
</dbReference>
<dbReference type="SUPFAM" id="SSF54236">
    <property type="entry name" value="Ubiquitin-like"/>
    <property type="match status" value="1"/>
</dbReference>
<dbReference type="GO" id="GO:0016459">
    <property type="term" value="C:myosin complex"/>
    <property type="evidence" value="ECO:0007669"/>
    <property type="project" value="UniProtKB-KW"/>
</dbReference>
<dbReference type="GO" id="GO:0035556">
    <property type="term" value="P:intracellular signal transduction"/>
    <property type="evidence" value="ECO:0007669"/>
    <property type="project" value="InterPro"/>
</dbReference>
<dbReference type="GO" id="GO:0051015">
    <property type="term" value="F:actin filament binding"/>
    <property type="evidence" value="ECO:0007669"/>
    <property type="project" value="TreeGrafter"/>
</dbReference>
<evidence type="ECO:0000259" key="13">
    <source>
        <dbReference type="PROSITE" id="PS50081"/>
    </source>
</evidence>
<dbReference type="SUPFAM" id="SSF52540">
    <property type="entry name" value="P-loop containing nucleoside triphosphate hydrolases"/>
    <property type="match status" value="1"/>
</dbReference>
<evidence type="ECO:0000256" key="10">
    <source>
        <dbReference type="ARBA" id="ARBA00023175"/>
    </source>
</evidence>
<feature type="domain" description="Ras-associating" evidence="14">
    <location>
        <begin position="15"/>
        <end position="113"/>
    </location>
</feature>
<dbReference type="Gene3D" id="1.20.120.720">
    <property type="entry name" value="Myosin VI head, motor domain, U50 subdomain"/>
    <property type="match status" value="2"/>
</dbReference>
<dbReference type="InterPro" id="IPR008936">
    <property type="entry name" value="Rho_GTPase_activation_prot"/>
</dbReference>
<feature type="region of interest" description="Disordered" evidence="12">
    <location>
        <begin position="1703"/>
        <end position="1728"/>
    </location>
</feature>
<feature type="domain" description="Myosin motor" evidence="16">
    <location>
        <begin position="127"/>
        <end position="901"/>
    </location>
</feature>
<feature type="compositionally biased region" description="Basic and acidic residues" evidence="12">
    <location>
        <begin position="975"/>
        <end position="986"/>
    </location>
</feature>
<dbReference type="InterPro" id="IPR036961">
    <property type="entry name" value="Kinesin_motor_dom_sf"/>
</dbReference>
<feature type="region of interest" description="Disordered" evidence="12">
    <location>
        <begin position="966"/>
        <end position="1058"/>
    </location>
</feature>
<sequence>MSATDGAGAPERDEEARVVQIYPRPSQDTAAYCPLQVSGGDTTRTVIHNAVVTLGLDACQKYSLLEVREIDGEERLLRAGDSPLERVLLWPPETQRWHLKTQGYYFILQQQQQQANSGDDQVESITEEYDDLCNLQTVTEESILEALRQRFYKLKIYTYASRILIALNPNKFLPTYYNPKYVNMYEKQPLGKLSPHIFAIADVAFRAMLKRQVNQCIVISGESGSGKTESSSYLIHCLTALSKKTYCSGLKRTILGAGPVLEAFGNAKTAENNNSSRFGKFIQLNYLESGVIRGAFIEKYLLEKCRVVSRDKNERNYHVFYYLLVGASKDEQEEFHLLQPQDYLYLKQEDFSLDDEENLRQKYKRLHQALEMVGFLAATKKYIFSILSAILHLGNVTFTLSEDSEVLEVGPDEVLSSLSDLLKVKKELLVKTLTKRRVVSANASVLSQYNLHEAYSVRDSMAKSLYSVLFDWIILHINHAVLNRQDIKDSVSCLSIGVLDMFGFENLRMNSFEQLCINYTNEKLQYYNNQHIFKLTQEVYVSEGLTWKNIDHSDNSGCIELIGEKASGLFKLLDEESSRPQATDETLMNKLKRQHHDSPFFSPASDTESSFVIQHFAGRVKYNIKDFREKNTEHMRPEVISLLRSSERSFLHHLVASSPVAQFRWGVLRATIRILSVFKNMGRKRAELSKKQCFISLSYISSNSLTLDFSFDRSDDLSLDVFDIYTSYEQKKCLCFNEQNLVNLNSIQHIVGLTAHDRTSKVIFHPHRTTKPPTVNAQFQASLGKLMETMEKAEPFFIFCLRSNAEKKELHFDDELVLQQIKYSGIGQIVHVQKSGYTAKYTFKEFVNKFRMLLPKGATATPEHITELLVKMELHKNTYQIGKTQVFLKEKERQLLQDSQNRKVMLHIIILQRWFRGCLMRLHFLQRKDATMIIQVPFIEAISSWSYHTIKTLPLLQFSKDVLLNPDPVNGQSAQRDRSREKREGRGSPPPLNRPLSLPLDPKGCSNDPSTSPSKASSLQRYTEMGGMKEKAEKWRERQSDDSSPELRRRDKSKEGFQPISKEYEKASQSVPHHFSWPNQVNVRLRKLPKHRRRLAYTRSGLMINFAGSKESEYWSFPLPPISPHGLKSSWWQVIVELCMRSKKWWRTTIIPLILGPIFNVYFHFLFFHCLTAMTLGSYTPHPYHMPKQDNERVSQNPTIRISRSTRVTQWNKSLDREITDTKELRDLDEFLGNQVNELQSRIKELSPTEKIFHTSTMQFRETIKGMYSVKKPQIGYKDLMKGYENKVGTLAGPKQKSEVSLVVNLFQSVLDGFIRGQIKRADSEPSKVKNENSFIRGKRTHVNSPLDHRFSTYQVNIMQSCDLCGSYIWGMEKAYMCSACKLICHKKCLDKIITDCSTRVPGSLHFGVQVCVLTSKANPIPKVVDSLLMHVELNGLYTEGIYRKSGSTCKARELHQILQTNPDGVCLEKYPIHTITGLVKRWLRELPDPLMTFSLYSDFLHAAELPEESKRIRAVYQKVDELPPANYNTLERLIFHLVRVAKEEEHNKMTPSSLAIVFAPCILRSPDVNDPFLGMKDVSKTTRCVEVLISEQFRRYNEKMQNIQQLEYAEALAVNQLKLRRQNTVREMYKCAVQEAQNLIICHFLLPGKVTMRIKTQKPDCPPKPPDLAQRVRSLMALSGDNQREFTPGQNKTDVTRHTCFLPIQDNPSPSDRPQDTSRTINMSFDDLEIPYIDDDEDLT</sequence>
<dbReference type="InParanoid" id="A0A3Q3FVZ2"/>
<dbReference type="GO" id="GO:0005096">
    <property type="term" value="F:GTPase activator activity"/>
    <property type="evidence" value="ECO:0007669"/>
    <property type="project" value="InterPro"/>
</dbReference>
<dbReference type="SUPFAM" id="SSF57889">
    <property type="entry name" value="Cysteine-rich domain"/>
    <property type="match status" value="1"/>
</dbReference>
<evidence type="ECO:0000259" key="14">
    <source>
        <dbReference type="PROSITE" id="PS50200"/>
    </source>
</evidence>
<evidence type="ECO:0000256" key="2">
    <source>
        <dbReference type="ARBA" id="ARBA00008314"/>
    </source>
</evidence>
<comment type="similarity">
    <text evidence="2 11">Belongs to the TRAFAC class myosin-kinesin ATPase superfamily. Myosin family.</text>
</comment>
<dbReference type="SMART" id="SM00109">
    <property type="entry name" value="C1"/>
    <property type="match status" value="1"/>
</dbReference>
<dbReference type="SMART" id="SM00242">
    <property type="entry name" value="MYSc"/>
    <property type="match status" value="1"/>
</dbReference>
<evidence type="ECO:0000256" key="7">
    <source>
        <dbReference type="ARBA" id="ARBA00022840"/>
    </source>
</evidence>
<comment type="subcellular location">
    <subcellularLocation>
        <location evidence="1">Cytoplasm</location>
    </subcellularLocation>
</comment>
<evidence type="ECO:0000313" key="17">
    <source>
        <dbReference type="Ensembl" id="ENSLBEP00000023063.1"/>
    </source>
</evidence>
<dbReference type="InterPro" id="IPR046349">
    <property type="entry name" value="C1-like_sf"/>
</dbReference>
<dbReference type="GeneTree" id="ENSGT00940000156845"/>
<feature type="binding site" evidence="11">
    <location>
        <begin position="221"/>
        <end position="228"/>
    </location>
    <ligand>
        <name>ATP</name>
        <dbReference type="ChEBI" id="CHEBI:30616"/>
    </ligand>
</feature>
<dbReference type="InterPro" id="IPR002219">
    <property type="entry name" value="PKC_DAG/PE"/>
</dbReference>
<dbReference type="PANTHER" id="PTHR46184:SF2">
    <property type="entry name" value="UNCONVENTIONAL MYOSIN-IXB"/>
    <property type="match status" value="1"/>
</dbReference>
<evidence type="ECO:0000256" key="1">
    <source>
        <dbReference type="ARBA" id="ARBA00004496"/>
    </source>
</evidence>
<dbReference type="PROSITE" id="PS50238">
    <property type="entry name" value="RHOGAP"/>
    <property type="match status" value="1"/>
</dbReference>
<dbReference type="SUPFAM" id="SSF48350">
    <property type="entry name" value="GTPase activation domain, GAP"/>
    <property type="match status" value="1"/>
</dbReference>
<dbReference type="PANTHER" id="PTHR46184">
    <property type="entry name" value="UNCONVENTIONAL MYOSIN-IXB-LIKE PROTEIN"/>
    <property type="match status" value="1"/>
</dbReference>
<dbReference type="InterPro" id="IPR029071">
    <property type="entry name" value="Ubiquitin-like_domsf"/>
</dbReference>
<evidence type="ECO:0008006" key="19">
    <source>
        <dbReference type="Google" id="ProtNLM"/>
    </source>
</evidence>
<feature type="compositionally biased region" description="Polar residues" evidence="12">
    <location>
        <begin position="1007"/>
        <end position="1021"/>
    </location>
</feature>
<dbReference type="InterPro" id="IPR001609">
    <property type="entry name" value="Myosin_head_motor_dom-like"/>
</dbReference>
<feature type="compositionally biased region" description="Polar residues" evidence="12">
    <location>
        <begin position="1707"/>
        <end position="1724"/>
    </location>
</feature>
<evidence type="ECO:0000256" key="3">
    <source>
        <dbReference type="ARBA" id="ARBA00022490"/>
    </source>
</evidence>
<dbReference type="Gene3D" id="1.20.58.530">
    <property type="match status" value="2"/>
</dbReference>
<dbReference type="Gene3D" id="3.40.850.10">
    <property type="entry name" value="Kinesin motor domain"/>
    <property type="match status" value="2"/>
</dbReference>
<keyword evidence="3" id="KW-0963">Cytoplasm</keyword>
<dbReference type="GO" id="GO:0072673">
    <property type="term" value="P:lamellipodium morphogenesis"/>
    <property type="evidence" value="ECO:0007669"/>
    <property type="project" value="TreeGrafter"/>
</dbReference>
<dbReference type="Gene3D" id="3.30.60.20">
    <property type="match status" value="1"/>
</dbReference>
<feature type="domain" description="Phorbol-ester/DAG-type" evidence="13">
    <location>
        <begin position="1348"/>
        <end position="1397"/>
    </location>
</feature>
<dbReference type="GO" id="GO:0016887">
    <property type="term" value="F:ATP hydrolysis activity"/>
    <property type="evidence" value="ECO:0007669"/>
    <property type="project" value="TreeGrafter"/>
</dbReference>
<dbReference type="PRINTS" id="PR00193">
    <property type="entry name" value="MYOSINHEAVY"/>
</dbReference>
<dbReference type="Proteomes" id="UP000261660">
    <property type="component" value="Unplaced"/>
</dbReference>
<dbReference type="GO" id="GO:0030027">
    <property type="term" value="C:lamellipodium"/>
    <property type="evidence" value="ECO:0007669"/>
    <property type="project" value="TreeGrafter"/>
</dbReference>
<keyword evidence="9 11" id="KW-0518">Myosin</keyword>
<dbReference type="PROSITE" id="PS51456">
    <property type="entry name" value="MYOSIN_MOTOR"/>
    <property type="match status" value="1"/>
</dbReference>
<reference evidence="17" key="1">
    <citation type="submission" date="2025-08" db="UniProtKB">
        <authorList>
            <consortium name="Ensembl"/>
        </authorList>
    </citation>
    <scope>IDENTIFICATION</scope>
</reference>
<keyword evidence="4" id="KW-0479">Metal-binding</keyword>
<evidence type="ECO:0000256" key="4">
    <source>
        <dbReference type="ARBA" id="ARBA00022723"/>
    </source>
</evidence>
<dbReference type="Ensembl" id="ENSLBET00000024265.1">
    <property type="protein sequence ID" value="ENSLBEP00000023063.1"/>
    <property type="gene ID" value="ENSLBEG00000017617.1"/>
</dbReference>
<dbReference type="InterPro" id="IPR027417">
    <property type="entry name" value="P-loop_NTPase"/>
</dbReference>
<dbReference type="InterPro" id="IPR046987">
    <property type="entry name" value="Myo9"/>
</dbReference>
<feature type="region of interest" description="Actin-binding" evidence="11">
    <location>
        <begin position="783"/>
        <end position="805"/>
    </location>
</feature>
<evidence type="ECO:0000256" key="8">
    <source>
        <dbReference type="ARBA" id="ARBA00023054"/>
    </source>
</evidence>
<dbReference type="PROSITE" id="PS50081">
    <property type="entry name" value="ZF_DAG_PE_2"/>
    <property type="match status" value="1"/>
</dbReference>
<keyword evidence="7 11" id="KW-0067">ATP-binding</keyword>
<organism evidence="17 18">
    <name type="scientific">Labrus bergylta</name>
    <name type="common">ballan wrasse</name>
    <dbReference type="NCBI Taxonomy" id="56723"/>
    <lineage>
        <taxon>Eukaryota</taxon>
        <taxon>Metazoa</taxon>
        <taxon>Chordata</taxon>
        <taxon>Craniata</taxon>
        <taxon>Vertebrata</taxon>
        <taxon>Euteleostomi</taxon>
        <taxon>Actinopterygii</taxon>
        <taxon>Neopterygii</taxon>
        <taxon>Teleostei</taxon>
        <taxon>Neoteleostei</taxon>
        <taxon>Acanthomorphata</taxon>
        <taxon>Eupercaria</taxon>
        <taxon>Labriformes</taxon>
        <taxon>Labridae</taxon>
        <taxon>Labrus</taxon>
    </lineage>
</organism>
<keyword evidence="18" id="KW-1185">Reference proteome</keyword>
<dbReference type="GO" id="GO:0000146">
    <property type="term" value="F:microfilament motor activity"/>
    <property type="evidence" value="ECO:0007669"/>
    <property type="project" value="InterPro"/>
</dbReference>
<keyword evidence="10 11" id="KW-0505">Motor protein</keyword>
<evidence type="ECO:0000256" key="6">
    <source>
        <dbReference type="ARBA" id="ARBA00022833"/>
    </source>
</evidence>
<dbReference type="GO" id="GO:0001726">
    <property type="term" value="C:ruffle"/>
    <property type="evidence" value="ECO:0007669"/>
    <property type="project" value="TreeGrafter"/>
</dbReference>
<dbReference type="InterPro" id="IPR000198">
    <property type="entry name" value="RhoGAP_dom"/>
</dbReference>
<keyword evidence="8" id="KW-0175">Coiled coil</keyword>
<dbReference type="Pfam" id="PF00130">
    <property type="entry name" value="C1_1"/>
    <property type="match status" value="1"/>
</dbReference>
<dbReference type="GO" id="GO:0005737">
    <property type="term" value="C:cytoplasm"/>
    <property type="evidence" value="ECO:0007669"/>
    <property type="project" value="UniProtKB-SubCell"/>
</dbReference>
<evidence type="ECO:0000313" key="18">
    <source>
        <dbReference type="Proteomes" id="UP000261660"/>
    </source>
</evidence>
<evidence type="ECO:0000259" key="16">
    <source>
        <dbReference type="PROSITE" id="PS51456"/>
    </source>
</evidence>
<keyword evidence="11" id="KW-0009">Actin-binding</keyword>
<evidence type="ECO:0000256" key="12">
    <source>
        <dbReference type="SAM" id="MobiDB-lite"/>
    </source>
</evidence>
<evidence type="ECO:0000256" key="5">
    <source>
        <dbReference type="ARBA" id="ARBA00022741"/>
    </source>
</evidence>
<dbReference type="SMART" id="SM00324">
    <property type="entry name" value="RhoGAP"/>
    <property type="match status" value="1"/>
</dbReference>
<dbReference type="Gene3D" id="1.10.555.10">
    <property type="entry name" value="Rho GTPase activation protein"/>
    <property type="match status" value="1"/>
</dbReference>
<dbReference type="Pfam" id="PF00063">
    <property type="entry name" value="Myosin_head"/>
    <property type="match status" value="1"/>
</dbReference>
<dbReference type="Gene3D" id="1.10.10.820">
    <property type="match status" value="1"/>
</dbReference>
<name>A0A3Q3FVZ2_9LABR</name>
<dbReference type="Pfam" id="PF00620">
    <property type="entry name" value="RhoGAP"/>
    <property type="match status" value="1"/>
</dbReference>
<evidence type="ECO:0000256" key="9">
    <source>
        <dbReference type="ARBA" id="ARBA00023123"/>
    </source>
</evidence>
<feature type="domain" description="Rho-GAP" evidence="15">
    <location>
        <begin position="1409"/>
        <end position="1597"/>
    </location>
</feature>
<dbReference type="Gene3D" id="1.20.5.4820">
    <property type="match status" value="1"/>
</dbReference>
<dbReference type="GO" id="GO:0030048">
    <property type="term" value="P:actin filament-based movement"/>
    <property type="evidence" value="ECO:0007669"/>
    <property type="project" value="TreeGrafter"/>
</dbReference>